<keyword evidence="3" id="KW-1185">Reference proteome</keyword>
<reference evidence="2 3" key="1">
    <citation type="submission" date="2019-11" db="EMBL/GenBank/DDBJ databases">
        <title>Identification of a novel strain.</title>
        <authorList>
            <person name="Xu Q."/>
            <person name="Wang G."/>
        </authorList>
    </citation>
    <scope>NUCLEOTIDE SEQUENCE [LARGE SCALE GENOMIC DNA]</scope>
    <source>
        <strain evidence="3">xq</strain>
    </source>
</reference>
<keyword evidence="1" id="KW-1133">Transmembrane helix</keyword>
<comment type="caution">
    <text evidence="2">The sequence shown here is derived from an EMBL/GenBank/DDBJ whole genome shotgun (WGS) entry which is preliminary data.</text>
</comment>
<dbReference type="AlphaFoldDB" id="A0A6I3KNR7"/>
<proteinExistence type="predicted"/>
<gene>
    <name evidence="2" type="ORF">GIW81_13820</name>
</gene>
<dbReference type="EMBL" id="WMBQ01000002">
    <property type="protein sequence ID" value="MTD95412.1"/>
    <property type="molecule type" value="Genomic_DNA"/>
</dbReference>
<sequence length="126" mass="13985">MANPKYQPPEQSKFGQLIDSLFLLALVVASLFAPVYFGLAGGGKTAIEFADKTWAGMGQNATMQAQWEKLGYTAETAHDLIASRFDYSFSVPALALTALVVIVYFVFVFRLSAKEYKDVISERFDR</sequence>
<organism evidence="2 3">
    <name type="scientific">Hyphomicrobium album</name>
    <dbReference type="NCBI Taxonomy" id="2665159"/>
    <lineage>
        <taxon>Bacteria</taxon>
        <taxon>Pseudomonadati</taxon>
        <taxon>Pseudomonadota</taxon>
        <taxon>Alphaproteobacteria</taxon>
        <taxon>Hyphomicrobiales</taxon>
        <taxon>Hyphomicrobiaceae</taxon>
        <taxon>Hyphomicrobium</taxon>
    </lineage>
</organism>
<feature type="transmembrane region" description="Helical" evidence="1">
    <location>
        <begin position="21"/>
        <end position="39"/>
    </location>
</feature>
<name>A0A6I3KNR7_9HYPH</name>
<evidence type="ECO:0000313" key="2">
    <source>
        <dbReference type="EMBL" id="MTD95412.1"/>
    </source>
</evidence>
<evidence type="ECO:0000256" key="1">
    <source>
        <dbReference type="SAM" id="Phobius"/>
    </source>
</evidence>
<keyword evidence="1" id="KW-0472">Membrane</keyword>
<accession>A0A6I3KNR7</accession>
<evidence type="ECO:0000313" key="3">
    <source>
        <dbReference type="Proteomes" id="UP000440694"/>
    </source>
</evidence>
<keyword evidence="1" id="KW-0812">Transmembrane</keyword>
<feature type="transmembrane region" description="Helical" evidence="1">
    <location>
        <begin position="93"/>
        <end position="113"/>
    </location>
</feature>
<dbReference type="Proteomes" id="UP000440694">
    <property type="component" value="Unassembled WGS sequence"/>
</dbReference>
<dbReference type="RefSeq" id="WP_154739959.1">
    <property type="nucleotide sequence ID" value="NZ_WMBQ01000002.1"/>
</dbReference>
<protein>
    <submittedName>
        <fullName evidence="2">Uncharacterized protein</fullName>
    </submittedName>
</protein>